<gene>
    <name evidence="2" type="ORF">DCS_07238</name>
</gene>
<comment type="caution">
    <text evidence="2">The sequence shown here is derived from an EMBL/GenBank/DDBJ whole genome shotgun (WGS) entry which is preliminary data.</text>
</comment>
<accession>A0A151GDW6</accession>
<dbReference type="RefSeq" id="XP_040654627.1">
    <property type="nucleotide sequence ID" value="XM_040804523.1"/>
</dbReference>
<dbReference type="EMBL" id="LAYC01000003">
    <property type="protein sequence ID" value="KYK55275.1"/>
    <property type="molecule type" value="Genomic_DNA"/>
</dbReference>
<sequence>MLSRYTRTVDHRLLLPRSGLSISVPAITRAMVAVRDEPVHRGYGRPTQCHGEHGHVPMPRSQRDRPAEQCTPRSPGGRLYAGPATSCVGESDESGKGYGEHDGRPLSSTPFVTEVGLRNSRPMSNISSSKGKCSAVAREEGSLTTAVGPGVT</sequence>
<organism evidence="2 3">
    <name type="scientific">Drechmeria coniospora</name>
    <name type="common">Nematophagous fungus</name>
    <name type="synonym">Meria coniospora</name>
    <dbReference type="NCBI Taxonomy" id="98403"/>
    <lineage>
        <taxon>Eukaryota</taxon>
        <taxon>Fungi</taxon>
        <taxon>Dikarya</taxon>
        <taxon>Ascomycota</taxon>
        <taxon>Pezizomycotina</taxon>
        <taxon>Sordariomycetes</taxon>
        <taxon>Hypocreomycetidae</taxon>
        <taxon>Hypocreales</taxon>
        <taxon>Ophiocordycipitaceae</taxon>
        <taxon>Drechmeria</taxon>
    </lineage>
</organism>
<feature type="compositionally biased region" description="Basic and acidic residues" evidence="1">
    <location>
        <begin position="93"/>
        <end position="104"/>
    </location>
</feature>
<dbReference type="Proteomes" id="UP000076580">
    <property type="component" value="Chromosome 03"/>
</dbReference>
<dbReference type="GeneID" id="63719881"/>
<protein>
    <submittedName>
        <fullName evidence="2">Uncharacterized protein</fullName>
    </submittedName>
</protein>
<dbReference type="InParanoid" id="A0A151GDW6"/>
<reference evidence="2 3" key="1">
    <citation type="journal article" date="2016" name="Sci. Rep.">
        <title>Insights into Adaptations to a Near-Obligate Nematode Endoparasitic Lifestyle from the Finished Genome of Drechmeria coniospora.</title>
        <authorList>
            <person name="Zhang L."/>
            <person name="Zhou Z."/>
            <person name="Guo Q."/>
            <person name="Fokkens L."/>
            <person name="Miskei M."/>
            <person name="Pocsi I."/>
            <person name="Zhang W."/>
            <person name="Chen M."/>
            <person name="Wang L."/>
            <person name="Sun Y."/>
            <person name="Donzelli B.G."/>
            <person name="Gibson D.M."/>
            <person name="Nelson D.R."/>
            <person name="Luo J.G."/>
            <person name="Rep M."/>
            <person name="Liu H."/>
            <person name="Yang S."/>
            <person name="Wang J."/>
            <person name="Krasnoff S.B."/>
            <person name="Xu Y."/>
            <person name="Molnar I."/>
            <person name="Lin M."/>
        </authorList>
    </citation>
    <scope>NUCLEOTIDE SEQUENCE [LARGE SCALE GENOMIC DNA]</scope>
    <source>
        <strain evidence="2 3">ARSEF 6962</strain>
    </source>
</reference>
<name>A0A151GDW6_DRECN</name>
<proteinExistence type="predicted"/>
<evidence type="ECO:0000313" key="2">
    <source>
        <dbReference type="EMBL" id="KYK55275.1"/>
    </source>
</evidence>
<feature type="compositionally biased region" description="Basic and acidic residues" evidence="1">
    <location>
        <begin position="50"/>
        <end position="67"/>
    </location>
</feature>
<feature type="region of interest" description="Disordered" evidence="1">
    <location>
        <begin position="43"/>
        <end position="111"/>
    </location>
</feature>
<keyword evidence="3" id="KW-1185">Reference proteome</keyword>
<evidence type="ECO:0000256" key="1">
    <source>
        <dbReference type="SAM" id="MobiDB-lite"/>
    </source>
</evidence>
<evidence type="ECO:0000313" key="3">
    <source>
        <dbReference type="Proteomes" id="UP000076580"/>
    </source>
</evidence>
<dbReference type="AlphaFoldDB" id="A0A151GDW6"/>